<reference evidence="3 4" key="1">
    <citation type="submission" date="2018-01" db="EMBL/GenBank/DDBJ databases">
        <title>Draft genome sequence of Streptomyces sp. 13K301.</title>
        <authorList>
            <person name="Sahin N."/>
            <person name="Saygin H."/>
            <person name="Ay H."/>
        </authorList>
    </citation>
    <scope>NUCLEOTIDE SEQUENCE [LARGE SCALE GENOMIC DNA]</scope>
    <source>
        <strain evidence="3 4">13K301</strain>
    </source>
</reference>
<feature type="region of interest" description="Disordered" evidence="1">
    <location>
        <begin position="204"/>
        <end position="272"/>
    </location>
</feature>
<dbReference type="AlphaFoldDB" id="A0A2N8TWX0"/>
<gene>
    <name evidence="3" type="ORF">C1J00_03405</name>
</gene>
<feature type="compositionally biased region" description="Basic and acidic residues" evidence="1">
    <location>
        <begin position="204"/>
        <end position="222"/>
    </location>
</feature>
<dbReference type="InterPro" id="IPR003115">
    <property type="entry name" value="ParB_N"/>
</dbReference>
<feature type="domain" description="ParB-like N-terminal" evidence="2">
    <location>
        <begin position="16"/>
        <end position="100"/>
    </location>
</feature>
<evidence type="ECO:0000313" key="4">
    <source>
        <dbReference type="Proteomes" id="UP000235943"/>
    </source>
</evidence>
<dbReference type="OrthoDB" id="3701787at2"/>
<evidence type="ECO:0000256" key="1">
    <source>
        <dbReference type="SAM" id="MobiDB-lite"/>
    </source>
</evidence>
<sequence>MNGSEHSIAPSTDPVRHIHIDALVPADSPRLNGIDTNHVHRLADIYPCLPPVLVHRPTMRVVDGMHRIGAAALRGLTSVAVHFFDGTEEEVFLRSVSANTSHGLPLSLADRKAAAQRILDSHPSLSDRAVAGYVGLDAKTVAALRQCSAADSPPLNARMGADGRVYPLDRTAERMHAAELLTRDPSLPLRTVVKETGLSLGTAHDVRQRLLRGDRPVPESRPGRARPAGAGGARTGDPAKAASSPAGADAPGTPRARPSAHQLRTPRSRGALDALRRLAADPSLRHSDSGRDFIRWIHVHFVMDEAWRKRLDTIPPHCTESVAELAQECADSWRRFADELSRKRHVALPVHPEMRATRPSRH</sequence>
<dbReference type="EMBL" id="POUC01000013">
    <property type="protein sequence ID" value="PNG23512.1"/>
    <property type="molecule type" value="Genomic_DNA"/>
</dbReference>
<proteinExistence type="predicted"/>
<dbReference type="Proteomes" id="UP000235943">
    <property type="component" value="Unassembled WGS sequence"/>
</dbReference>
<feature type="compositionally biased region" description="Low complexity" evidence="1">
    <location>
        <begin position="236"/>
        <end position="252"/>
    </location>
</feature>
<protein>
    <submittedName>
        <fullName evidence="3">Transcriptional regulator</fullName>
    </submittedName>
</protein>
<evidence type="ECO:0000259" key="2">
    <source>
        <dbReference type="SMART" id="SM00470"/>
    </source>
</evidence>
<comment type="caution">
    <text evidence="3">The sequence shown here is derived from an EMBL/GenBank/DDBJ whole genome shotgun (WGS) entry which is preliminary data.</text>
</comment>
<keyword evidence="4" id="KW-1185">Reference proteome</keyword>
<accession>A0A2N8TWX0</accession>
<evidence type="ECO:0000313" key="3">
    <source>
        <dbReference type="EMBL" id="PNG23512.1"/>
    </source>
</evidence>
<organism evidence="3 4">
    <name type="scientific">Streptomyces cahuitamycinicus</name>
    <dbReference type="NCBI Taxonomy" id="2070367"/>
    <lineage>
        <taxon>Bacteria</taxon>
        <taxon>Bacillati</taxon>
        <taxon>Actinomycetota</taxon>
        <taxon>Actinomycetes</taxon>
        <taxon>Kitasatosporales</taxon>
        <taxon>Streptomycetaceae</taxon>
        <taxon>Streptomyces</taxon>
    </lineage>
</organism>
<dbReference type="SUPFAM" id="SSF110849">
    <property type="entry name" value="ParB/Sulfiredoxin"/>
    <property type="match status" value="1"/>
</dbReference>
<dbReference type="SMART" id="SM00470">
    <property type="entry name" value="ParB"/>
    <property type="match status" value="1"/>
</dbReference>
<name>A0A2N8TWX0_9ACTN</name>
<dbReference type="InterPro" id="IPR036086">
    <property type="entry name" value="ParB/Sulfiredoxin_sf"/>
</dbReference>